<dbReference type="Proteomes" id="UP000799423">
    <property type="component" value="Unassembled WGS sequence"/>
</dbReference>
<proteinExistence type="predicted"/>
<protein>
    <submittedName>
        <fullName evidence="1">Uncharacterized protein</fullName>
    </submittedName>
</protein>
<accession>A0A6A7APC2</accession>
<dbReference type="EMBL" id="MU006412">
    <property type="protein sequence ID" value="KAF2844138.1"/>
    <property type="molecule type" value="Genomic_DNA"/>
</dbReference>
<dbReference type="AlphaFoldDB" id="A0A6A7APC2"/>
<organism evidence="1 2">
    <name type="scientific">Plenodomus tracheiphilus IPT5</name>
    <dbReference type="NCBI Taxonomy" id="1408161"/>
    <lineage>
        <taxon>Eukaryota</taxon>
        <taxon>Fungi</taxon>
        <taxon>Dikarya</taxon>
        <taxon>Ascomycota</taxon>
        <taxon>Pezizomycotina</taxon>
        <taxon>Dothideomycetes</taxon>
        <taxon>Pleosporomycetidae</taxon>
        <taxon>Pleosporales</taxon>
        <taxon>Pleosporineae</taxon>
        <taxon>Leptosphaeriaceae</taxon>
        <taxon>Plenodomus</taxon>
    </lineage>
</organism>
<reference evidence="1" key="1">
    <citation type="submission" date="2020-01" db="EMBL/GenBank/DDBJ databases">
        <authorList>
            <consortium name="DOE Joint Genome Institute"/>
            <person name="Haridas S."/>
            <person name="Albert R."/>
            <person name="Binder M."/>
            <person name="Bloem J."/>
            <person name="Labutti K."/>
            <person name="Salamov A."/>
            <person name="Andreopoulos B."/>
            <person name="Baker S.E."/>
            <person name="Barry K."/>
            <person name="Bills G."/>
            <person name="Bluhm B.H."/>
            <person name="Cannon C."/>
            <person name="Castanera R."/>
            <person name="Culley D.E."/>
            <person name="Daum C."/>
            <person name="Ezra D."/>
            <person name="Gonzalez J.B."/>
            <person name="Henrissat B."/>
            <person name="Kuo A."/>
            <person name="Liang C."/>
            <person name="Lipzen A."/>
            <person name="Lutzoni F."/>
            <person name="Magnuson J."/>
            <person name="Mondo S."/>
            <person name="Nolan M."/>
            <person name="Ohm R."/>
            <person name="Pangilinan J."/>
            <person name="Park H.-J."/>
            <person name="Ramirez L."/>
            <person name="Alfaro M."/>
            <person name="Sun H."/>
            <person name="Tritt A."/>
            <person name="Yoshinaga Y."/>
            <person name="Zwiers L.-H."/>
            <person name="Turgeon B.G."/>
            <person name="Goodwin S.B."/>
            <person name="Spatafora J.W."/>
            <person name="Crous P.W."/>
            <person name="Grigoriev I.V."/>
        </authorList>
    </citation>
    <scope>NUCLEOTIDE SEQUENCE</scope>
    <source>
        <strain evidence="1">IPT5</strain>
    </source>
</reference>
<keyword evidence="2" id="KW-1185">Reference proteome</keyword>
<evidence type="ECO:0000313" key="2">
    <source>
        <dbReference type="Proteomes" id="UP000799423"/>
    </source>
</evidence>
<gene>
    <name evidence="1" type="ORF">T440DRAFT_45648</name>
</gene>
<evidence type="ECO:0000313" key="1">
    <source>
        <dbReference type="EMBL" id="KAF2844138.1"/>
    </source>
</evidence>
<sequence>MSSILLMKELISAIVTSLGMSAFGLCRCSFDTSLRLRDSNMTHVRSLIMLGSIPMRLNRSVFCHLPVPPGPFQPTILNILRRKCRIGVARRVRT</sequence>
<name>A0A6A7APC2_9PLEO</name>